<name>A0A4Z0HS38_MYCPR</name>
<accession>A0A4Z0HS38</accession>
<comment type="caution">
    <text evidence="2">The sequence shown here is derived from an EMBL/GenBank/DDBJ whole genome shotgun (WGS) entry which is preliminary data.</text>
</comment>
<keyword evidence="3" id="KW-1185">Reference proteome</keyword>
<dbReference type="Proteomes" id="UP000297792">
    <property type="component" value="Unassembled WGS sequence"/>
</dbReference>
<dbReference type="EMBL" id="RWKA01000002">
    <property type="protein sequence ID" value="TGB46956.1"/>
    <property type="molecule type" value="Genomic_DNA"/>
</dbReference>
<proteinExistence type="predicted"/>
<gene>
    <name evidence="2" type="ORF">EJD98_03565</name>
</gene>
<dbReference type="AlphaFoldDB" id="A0A4Z0HS38"/>
<reference evidence="2 3" key="1">
    <citation type="submission" date="2018-12" db="EMBL/GenBank/DDBJ databases">
        <title>Draft genome sequences of Mycolicibacterium peregrinum isolated from a pig with lymphadenitis and from soil on the same Japanese pig farm.</title>
        <authorList>
            <person name="Komatsu T."/>
            <person name="Ohya K."/>
            <person name="Sawai K."/>
            <person name="Odoi J.O."/>
            <person name="Otsu K."/>
            <person name="Ota A."/>
            <person name="Ito T."/>
            <person name="Kawai M."/>
            <person name="Maruyama F."/>
        </authorList>
    </citation>
    <scope>NUCLEOTIDE SEQUENCE [LARGE SCALE GENOMIC DNA]</scope>
    <source>
        <strain evidence="2 3">138</strain>
    </source>
</reference>
<organism evidence="2 3">
    <name type="scientific">Mycolicibacterium peregrinum</name>
    <name type="common">Mycobacterium peregrinum</name>
    <dbReference type="NCBI Taxonomy" id="43304"/>
    <lineage>
        <taxon>Bacteria</taxon>
        <taxon>Bacillati</taxon>
        <taxon>Actinomycetota</taxon>
        <taxon>Actinomycetes</taxon>
        <taxon>Mycobacteriales</taxon>
        <taxon>Mycobacteriaceae</taxon>
        <taxon>Mycolicibacterium</taxon>
    </lineage>
</organism>
<sequence length="380" mass="43002">MGDKRRERKAKQARRDVRRAKKRDRESRADTTFRDTIRKAVSSRHPISLLGVASYLIHLMKPDPMAWPKVERDTGILERFVSGMIDARTRETTALLAVFAELLVDDPETQLRCREAVAERDDVLPQWITALPQIEVYRAVRRADVLGDADELVIGARLNDTHELTAAVLIDHNALSDVIDAVVASDPIDEGLARADESSSDTYVVEMTLADARTWIEDPLSEPTFTRPTDTWPQSLPLIQWLVRQLPEGGAHRAPTDWVAAAELCDSFFTADPAAPFADRGYRDLLLELFETGCGDPLRWSEIRVEQAIGCPAYDDSYIPLEILLDAPDLLRAFIPYAHAQSEIREELTARTIATVDKLRSRYKREILRQAERRYLDDAS</sequence>
<protein>
    <submittedName>
        <fullName evidence="2">Uncharacterized protein</fullName>
    </submittedName>
</protein>
<feature type="compositionally biased region" description="Basic residues" evidence="1">
    <location>
        <begin position="1"/>
        <end position="22"/>
    </location>
</feature>
<evidence type="ECO:0000256" key="1">
    <source>
        <dbReference type="SAM" id="MobiDB-lite"/>
    </source>
</evidence>
<feature type="region of interest" description="Disordered" evidence="1">
    <location>
        <begin position="1"/>
        <end position="31"/>
    </location>
</feature>
<evidence type="ECO:0000313" key="3">
    <source>
        <dbReference type="Proteomes" id="UP000297792"/>
    </source>
</evidence>
<evidence type="ECO:0000313" key="2">
    <source>
        <dbReference type="EMBL" id="TGB46956.1"/>
    </source>
</evidence>